<sequence>SQYEAQGSGPTTKAHSVGAGNSRASMRDFLEKPEISFAIEEALQQNETIDVFARDFDKLGEQLTQFAHRVYDTRMAVLDASLGAGTEAGITECRNFHDVAYTKNKRVECIHWVPGESDVIAASYLENLTYGQRLDSV</sequence>
<feature type="compositionally biased region" description="Polar residues" evidence="1">
    <location>
        <begin position="1"/>
        <end position="14"/>
    </location>
</feature>
<name>A0A7J6KZI8_PEROL</name>
<accession>A0A7J6KZI8</accession>
<evidence type="ECO:0000313" key="2">
    <source>
        <dbReference type="EMBL" id="KAF4652773.1"/>
    </source>
</evidence>
<protein>
    <submittedName>
        <fullName evidence="2">WD repeat domain 63</fullName>
    </submittedName>
</protein>
<dbReference type="AlphaFoldDB" id="A0A7J6KZI8"/>
<comment type="caution">
    <text evidence="2">The sequence shown here is derived from an EMBL/GenBank/DDBJ whole genome shotgun (WGS) entry which is preliminary data.</text>
</comment>
<feature type="non-terminal residue" evidence="2">
    <location>
        <position position="1"/>
    </location>
</feature>
<evidence type="ECO:0000313" key="4">
    <source>
        <dbReference type="Proteomes" id="UP000570595"/>
    </source>
</evidence>
<evidence type="ECO:0000313" key="5">
    <source>
        <dbReference type="Proteomes" id="UP000572268"/>
    </source>
</evidence>
<dbReference type="Proteomes" id="UP000570595">
    <property type="component" value="Unassembled WGS sequence"/>
</dbReference>
<evidence type="ECO:0000313" key="3">
    <source>
        <dbReference type="EMBL" id="KAF4654832.1"/>
    </source>
</evidence>
<gene>
    <name evidence="2" type="primary">WDR63_1</name>
    <name evidence="3" type="ORF">FOL46_008496</name>
    <name evidence="2" type="ORF">FOZ61_009417</name>
</gene>
<reference evidence="4 5" key="1">
    <citation type="submission" date="2020-04" db="EMBL/GenBank/DDBJ databases">
        <title>Perkinsus olseni comparative genomics.</title>
        <authorList>
            <person name="Bogema D.R."/>
        </authorList>
    </citation>
    <scope>NUCLEOTIDE SEQUENCE [LARGE SCALE GENOMIC DNA]</scope>
    <source>
        <strain evidence="2">ATCC PRA-179</strain>
        <strain evidence="3">ATCC PRA-31</strain>
    </source>
</reference>
<evidence type="ECO:0000256" key="1">
    <source>
        <dbReference type="SAM" id="MobiDB-lite"/>
    </source>
</evidence>
<dbReference type="OrthoDB" id="366230at2759"/>
<dbReference type="Proteomes" id="UP000572268">
    <property type="component" value="Unassembled WGS sequence"/>
</dbReference>
<dbReference type="EMBL" id="JABAHT010000686">
    <property type="protein sequence ID" value="KAF4652773.1"/>
    <property type="molecule type" value="Genomic_DNA"/>
</dbReference>
<organism evidence="2 4">
    <name type="scientific">Perkinsus olseni</name>
    <name type="common">Perkinsus atlanticus</name>
    <dbReference type="NCBI Taxonomy" id="32597"/>
    <lineage>
        <taxon>Eukaryota</taxon>
        <taxon>Sar</taxon>
        <taxon>Alveolata</taxon>
        <taxon>Perkinsozoa</taxon>
        <taxon>Perkinsea</taxon>
        <taxon>Perkinsida</taxon>
        <taxon>Perkinsidae</taxon>
        <taxon>Perkinsus</taxon>
    </lineage>
</organism>
<feature type="region of interest" description="Disordered" evidence="1">
    <location>
        <begin position="1"/>
        <end position="20"/>
    </location>
</feature>
<proteinExistence type="predicted"/>
<dbReference type="EMBL" id="JABANN010000688">
    <property type="protein sequence ID" value="KAF4654832.1"/>
    <property type="molecule type" value="Genomic_DNA"/>
</dbReference>